<evidence type="ECO:0000259" key="1">
    <source>
        <dbReference type="Pfam" id="PF13280"/>
    </source>
</evidence>
<dbReference type="EMBL" id="QKYV01000004">
    <property type="protein sequence ID" value="PZW40484.1"/>
    <property type="molecule type" value="Genomic_DNA"/>
</dbReference>
<dbReference type="PANTHER" id="PTHR34580:SF9">
    <property type="entry name" value="SLL5097 PROTEIN"/>
    <property type="match status" value="1"/>
</dbReference>
<sequence length="314" mass="37493">MADLLSNFEPMSNYSISRRIQFVIQYIHDQHYASKDQILSFLEQKEFYISSRTLERDFEKIKADFGIELSYCKSHRGYFIDKDKSVKVESFFKFLELVTLADVFSDGLQNNHKILEYVIFDDSSQLKGVENLHPILLAIKQERELEFTHYNFHKDTYKTKLITPIILKEYLNRWYVIGVPKGEEEIRTYGIERITYIKLGELSTLKKQKYYQQTQQFENIIGLMFTDQQPEKIQLKVTHLHTKYLESLPLHSSQEIQTSEEPGYSLVSYRLIPNYEFSIQILKMSIHAEVISPQWYRKYIKEEIDKIQLKYQND</sequence>
<dbReference type="InterPro" id="IPR026881">
    <property type="entry name" value="WYL_dom"/>
</dbReference>
<comment type="caution">
    <text evidence="2">The sequence shown here is derived from an EMBL/GenBank/DDBJ whole genome shotgun (WGS) entry which is preliminary data.</text>
</comment>
<evidence type="ECO:0000313" key="2">
    <source>
        <dbReference type="EMBL" id="PZW40484.1"/>
    </source>
</evidence>
<dbReference type="Proteomes" id="UP000249542">
    <property type="component" value="Unassembled WGS sequence"/>
</dbReference>
<feature type="domain" description="WYL" evidence="1">
    <location>
        <begin position="131"/>
        <end position="198"/>
    </location>
</feature>
<name>A0A2W7I180_9FLAO</name>
<protein>
    <submittedName>
        <fullName evidence="2">Putative DNA-binding transcriptional regulator YafY</fullName>
    </submittedName>
</protein>
<dbReference type="PROSITE" id="PS52050">
    <property type="entry name" value="WYL"/>
    <property type="match status" value="1"/>
</dbReference>
<dbReference type="InterPro" id="IPR051534">
    <property type="entry name" value="CBASS_pafABC_assoc_protein"/>
</dbReference>
<dbReference type="PANTHER" id="PTHR34580">
    <property type="match status" value="1"/>
</dbReference>
<keyword evidence="2" id="KW-0238">DNA-binding</keyword>
<dbReference type="Pfam" id="PF13280">
    <property type="entry name" value="WYL"/>
    <property type="match status" value="1"/>
</dbReference>
<gene>
    <name evidence="2" type="ORF">LX95_01547</name>
</gene>
<dbReference type="AlphaFoldDB" id="A0A2W7I180"/>
<evidence type="ECO:0000313" key="3">
    <source>
        <dbReference type="Proteomes" id="UP000249542"/>
    </source>
</evidence>
<organism evidence="2 3">
    <name type="scientific">Mesonia algae</name>
    <dbReference type="NCBI Taxonomy" id="213248"/>
    <lineage>
        <taxon>Bacteria</taxon>
        <taxon>Pseudomonadati</taxon>
        <taxon>Bacteroidota</taxon>
        <taxon>Flavobacteriia</taxon>
        <taxon>Flavobacteriales</taxon>
        <taxon>Flavobacteriaceae</taxon>
        <taxon>Mesonia</taxon>
    </lineage>
</organism>
<keyword evidence="3" id="KW-1185">Reference proteome</keyword>
<accession>A0A2W7I180</accession>
<dbReference type="RefSeq" id="WP_111540870.1">
    <property type="nucleotide sequence ID" value="NZ_QKYV01000004.1"/>
</dbReference>
<reference evidence="2 3" key="1">
    <citation type="submission" date="2018-06" db="EMBL/GenBank/DDBJ databases">
        <title>Genomic Encyclopedia of Archaeal and Bacterial Type Strains, Phase II (KMG-II): from individual species to whole genera.</title>
        <authorList>
            <person name="Goeker M."/>
        </authorList>
    </citation>
    <scope>NUCLEOTIDE SEQUENCE [LARGE SCALE GENOMIC DNA]</scope>
    <source>
        <strain evidence="2 3">DSM 15361</strain>
    </source>
</reference>
<dbReference type="GO" id="GO:0003677">
    <property type="term" value="F:DNA binding"/>
    <property type="evidence" value="ECO:0007669"/>
    <property type="project" value="UniProtKB-KW"/>
</dbReference>
<proteinExistence type="predicted"/>